<dbReference type="PANTHER" id="PTHR35149">
    <property type="entry name" value="SLL5132 PROTEIN"/>
    <property type="match status" value="1"/>
</dbReference>
<accession>A0A418XZ11</accession>
<dbReference type="AlphaFoldDB" id="A0A418XZ11"/>
<reference evidence="4 5" key="1">
    <citation type="submission" date="2018-09" db="EMBL/GenBank/DDBJ databases">
        <title>Alcanivorax profundi sp. nov., isolated from 1000 m-depth seawater of the Mariana Trench.</title>
        <authorList>
            <person name="Liu J."/>
        </authorList>
    </citation>
    <scope>NUCLEOTIDE SEQUENCE [LARGE SCALE GENOMIC DNA]</scope>
    <source>
        <strain evidence="4 5">MTEO17</strain>
    </source>
</reference>
<dbReference type="OrthoDB" id="9798761at2"/>
<sequence length="675" mass="77072">MTAEAECNREKHGGDNGENHGEHQVRTEVLTLETVGARNMGFVIPSYQRPYVWRDEDVIKLFDDIREAYLANEKQYFIGSVLSAIHEKGESRLYELIDGQQRTTTLMLLSLAFRAAGVKTPLAEVSTLGEAPRLTFEIRDTVGNLLGSYAGLERMTRPGPDAIAKDPYLTHLDANLRVLKQQVEKLPESEEFSREGFADYIFRKVSWVNNVVPESMDLNRLFASMNTAGIQLEPVDLLKAKLFRKITTETPLYSTIWQACEHMDNYFERNLRHLFPNADWNAIEYKDLSAYKRRFFESSGGESGEGESKASGMTLLHLLNEVKAGNTADNVKPKKEKDPLAELEDKTVSGRSIVGFELLLIHALRVFCAREGWPDIEARIKAANLMACFECLLDKDEADIKAFIQTLWQVRYQFDTWVVKWVEHDDSEDPQLRLTSFSRSQSSGKYYINRSARELGALAQLQAVRNFTGDRSAHYWLTALLAKLVKKPDMSFDDVLSIMEKLDNQLSLTTETQKEASFKIATGEAPATESWASREDYLNIAQGTGFEHYWFQKLEYLLWKQGDKSDEKLKRYRITSKNSVEHVHPQNERNNNVLKQEALDAFGNLALLSPGENSSYSNKPVGVKWQEFKNKPRYDSLKLKAIFDVYVAADEKWGETQIAEHHEGMLTALRDHYVV</sequence>
<feature type="domain" description="GmrSD restriction endonucleases C-terminal" evidence="3">
    <location>
        <begin position="532"/>
        <end position="666"/>
    </location>
</feature>
<dbReference type="Pfam" id="PF03235">
    <property type="entry name" value="GmrSD_N"/>
    <property type="match status" value="1"/>
</dbReference>
<evidence type="ECO:0000313" key="4">
    <source>
        <dbReference type="EMBL" id="RJG18251.1"/>
    </source>
</evidence>
<dbReference type="RefSeq" id="WP_119917772.1">
    <property type="nucleotide sequence ID" value="NZ_QYYA01000002.1"/>
</dbReference>
<feature type="region of interest" description="Disordered" evidence="1">
    <location>
        <begin position="1"/>
        <end position="23"/>
    </location>
</feature>
<comment type="caution">
    <text evidence="4">The sequence shown here is derived from an EMBL/GenBank/DDBJ whole genome shotgun (WGS) entry which is preliminary data.</text>
</comment>
<dbReference type="InterPro" id="IPR011089">
    <property type="entry name" value="GmrSD_C"/>
</dbReference>
<dbReference type="EMBL" id="QYYA01000002">
    <property type="protein sequence ID" value="RJG18251.1"/>
    <property type="molecule type" value="Genomic_DNA"/>
</dbReference>
<protein>
    <submittedName>
        <fullName evidence="4">DUF262 domain-containing protein</fullName>
    </submittedName>
</protein>
<organism evidence="4 5">
    <name type="scientific">Alcanivorax profundi</name>
    <dbReference type="NCBI Taxonomy" id="2338368"/>
    <lineage>
        <taxon>Bacteria</taxon>
        <taxon>Pseudomonadati</taxon>
        <taxon>Pseudomonadota</taxon>
        <taxon>Gammaproteobacteria</taxon>
        <taxon>Oceanospirillales</taxon>
        <taxon>Alcanivoracaceae</taxon>
        <taxon>Alcanivorax</taxon>
    </lineage>
</organism>
<evidence type="ECO:0000259" key="2">
    <source>
        <dbReference type="Pfam" id="PF03235"/>
    </source>
</evidence>
<dbReference type="InterPro" id="IPR004919">
    <property type="entry name" value="GmrSD_N"/>
</dbReference>
<feature type="domain" description="GmrSD restriction endonucleases N-terminal" evidence="2">
    <location>
        <begin position="38"/>
        <end position="243"/>
    </location>
</feature>
<dbReference type="PANTHER" id="PTHR35149:SF2">
    <property type="entry name" value="DUF262 DOMAIN-CONTAINING PROTEIN"/>
    <property type="match status" value="1"/>
</dbReference>
<dbReference type="Pfam" id="PF07510">
    <property type="entry name" value="GmrSD_C"/>
    <property type="match status" value="1"/>
</dbReference>
<gene>
    <name evidence="4" type="ORF">D4A39_07185</name>
</gene>
<proteinExistence type="predicted"/>
<dbReference type="Proteomes" id="UP000283734">
    <property type="component" value="Unassembled WGS sequence"/>
</dbReference>
<name>A0A418XZ11_9GAMM</name>
<evidence type="ECO:0000313" key="5">
    <source>
        <dbReference type="Proteomes" id="UP000283734"/>
    </source>
</evidence>
<keyword evidence="5" id="KW-1185">Reference proteome</keyword>
<evidence type="ECO:0000259" key="3">
    <source>
        <dbReference type="Pfam" id="PF07510"/>
    </source>
</evidence>
<evidence type="ECO:0000256" key="1">
    <source>
        <dbReference type="SAM" id="MobiDB-lite"/>
    </source>
</evidence>